<evidence type="ECO:0000313" key="2">
    <source>
        <dbReference type="Proteomes" id="UP001143543"/>
    </source>
</evidence>
<name>A0ABQ5MGC6_9FLAO</name>
<reference evidence="1" key="1">
    <citation type="submission" date="2022-07" db="EMBL/GenBank/DDBJ databases">
        <title>Taxonomy of Novel Oxalotrophic and Methylotrophic Bacteria.</title>
        <authorList>
            <person name="Sahin N."/>
            <person name="Tani A."/>
        </authorList>
    </citation>
    <scope>NUCLEOTIDE SEQUENCE</scope>
    <source>
        <strain evidence="1">Y10</strain>
    </source>
</reference>
<gene>
    <name evidence="1" type="ORF">Y10_08370</name>
</gene>
<accession>A0ABQ5MGC6</accession>
<dbReference type="Proteomes" id="UP001143543">
    <property type="component" value="Unassembled WGS sequence"/>
</dbReference>
<keyword evidence="2" id="KW-1185">Reference proteome</keyword>
<evidence type="ECO:0000313" key="1">
    <source>
        <dbReference type="EMBL" id="GLB48469.1"/>
    </source>
</evidence>
<proteinExistence type="predicted"/>
<protein>
    <submittedName>
        <fullName evidence="1">Uncharacterized protein</fullName>
    </submittedName>
</protein>
<sequence length="317" mass="36127">MQSFAQTTYKETITLLANEEKVYEVPGADGDAIQIELEREKGSKIDMEVTIYPQKPFFHEDNFKKTKRIITVTRRGVYVIKLKNPNDKEAVFNVNIFSQNFTGFPVTLEHTLVRDTTYAYSTNQMKRIDKLDAQTVQTEKFYLNSRSNAYLKGGKNKVLVPIILPDNTQEWYYVFTASREENEVKQTLNSFNFVAALSGYIKEDKDLKSSIASMAAPPGAEICDIYLLDESNAKLFSKDEDYTYDMDASRENYKSGVVTVRDVEAKKQYLVISNPDNLHGIHIALEVVAIVKTEETMLQRVNVPVITSQIIPVVKDL</sequence>
<dbReference type="EMBL" id="BRVO01000001">
    <property type="protein sequence ID" value="GLB48469.1"/>
    <property type="molecule type" value="Genomic_DNA"/>
</dbReference>
<comment type="caution">
    <text evidence="1">The sequence shown here is derived from an EMBL/GenBank/DDBJ whole genome shotgun (WGS) entry which is preliminary data.</text>
</comment>
<organism evidence="1 2">
    <name type="scientific">Neptunitalea lumnitzerae</name>
    <dbReference type="NCBI Taxonomy" id="2965509"/>
    <lineage>
        <taxon>Bacteria</taxon>
        <taxon>Pseudomonadati</taxon>
        <taxon>Bacteroidota</taxon>
        <taxon>Flavobacteriia</taxon>
        <taxon>Flavobacteriales</taxon>
        <taxon>Flavobacteriaceae</taxon>
        <taxon>Neptunitalea</taxon>
    </lineage>
</organism>